<dbReference type="InterPro" id="IPR028098">
    <property type="entry name" value="Glyco_trans_4-like_N"/>
</dbReference>
<keyword evidence="4" id="KW-1185">Reference proteome</keyword>
<dbReference type="Pfam" id="PF00534">
    <property type="entry name" value="Glycos_transf_1"/>
    <property type="match status" value="1"/>
</dbReference>
<sequence>MKIAHIAPSWITLPPQNYGGTEHVLAYLLEEQVAQGHDVTVFAPADAHTSARQVSFFPRSLLPSGIPWSAHLKAYYHLHKAVSLLSRLQAEIVHLHLSSASDMYLFPLLASLSIPRLMTLHSCFPFDRVDSWVGDADHYYLREWANSMPMVAISEQARSHAPVELNFLGVVHHGLPMSHFPFSAQPPANYLAWMGRMVPEKGAHLAIEAARRAGIRLLLAGTIDRHVPGEMRYFEEKIRPQLDGEQARYLGPVDMAAKIELLGRARALLNPIEWEEPFGMVMIEAMALGCPVIAFSRGSAPEMVAPGRSGFLVENVEQMAQAIGMLGQVDRRQVRRYAEEHFSVQVMASKYLSLYRQVLAEQSPVALHLLLPASCTAKETPLLPTSIQIGEPAQAVTWPSHQARVALGEESAS</sequence>
<dbReference type="CDD" id="cd03802">
    <property type="entry name" value="GT4_AviGT4-like"/>
    <property type="match status" value="1"/>
</dbReference>
<dbReference type="RefSeq" id="WP_129889245.1">
    <property type="nucleotide sequence ID" value="NZ_CP035758.1"/>
</dbReference>
<dbReference type="Proteomes" id="UP000290365">
    <property type="component" value="Chromosome"/>
</dbReference>
<dbReference type="OrthoDB" id="9764657at2"/>
<reference evidence="3 4" key="1">
    <citation type="submission" date="2019-01" db="EMBL/GenBank/DDBJ databases">
        <title>Ktedonosporobacter rubrisoli SCAWS-G2.</title>
        <authorList>
            <person name="Huang Y."/>
            <person name="Yan B."/>
        </authorList>
    </citation>
    <scope>NUCLEOTIDE SEQUENCE [LARGE SCALE GENOMIC DNA]</scope>
    <source>
        <strain evidence="3 4">SCAWS-G2</strain>
    </source>
</reference>
<protein>
    <submittedName>
        <fullName evidence="3">Glycosyltransferase family 4 protein</fullName>
    </submittedName>
</protein>
<dbReference type="InterPro" id="IPR001296">
    <property type="entry name" value="Glyco_trans_1"/>
</dbReference>
<evidence type="ECO:0000259" key="1">
    <source>
        <dbReference type="Pfam" id="PF00534"/>
    </source>
</evidence>
<dbReference type="Gene3D" id="3.40.50.2000">
    <property type="entry name" value="Glycogen Phosphorylase B"/>
    <property type="match status" value="2"/>
</dbReference>
<dbReference type="EMBL" id="CP035758">
    <property type="protein sequence ID" value="QBD78192.1"/>
    <property type="molecule type" value="Genomic_DNA"/>
</dbReference>
<evidence type="ECO:0000259" key="2">
    <source>
        <dbReference type="Pfam" id="PF13439"/>
    </source>
</evidence>
<evidence type="ECO:0000313" key="4">
    <source>
        <dbReference type="Proteomes" id="UP000290365"/>
    </source>
</evidence>
<proteinExistence type="predicted"/>
<gene>
    <name evidence="3" type="ORF">EPA93_20190</name>
</gene>
<dbReference type="GO" id="GO:0016757">
    <property type="term" value="F:glycosyltransferase activity"/>
    <property type="evidence" value="ECO:0007669"/>
    <property type="project" value="InterPro"/>
</dbReference>
<dbReference type="KEGG" id="kbs:EPA93_20190"/>
<feature type="domain" description="Glycosyltransferase subfamily 4-like N-terminal" evidence="2">
    <location>
        <begin position="18"/>
        <end position="144"/>
    </location>
</feature>
<dbReference type="Pfam" id="PF13439">
    <property type="entry name" value="Glyco_transf_4"/>
    <property type="match status" value="1"/>
</dbReference>
<keyword evidence="3" id="KW-0808">Transferase</keyword>
<dbReference type="PANTHER" id="PTHR12526:SF595">
    <property type="entry name" value="BLL5217 PROTEIN"/>
    <property type="match status" value="1"/>
</dbReference>
<feature type="domain" description="Glycosyl transferase family 1" evidence="1">
    <location>
        <begin position="188"/>
        <end position="323"/>
    </location>
</feature>
<accession>A0A4P6JSJ5</accession>
<dbReference type="SUPFAM" id="SSF53756">
    <property type="entry name" value="UDP-Glycosyltransferase/glycogen phosphorylase"/>
    <property type="match status" value="1"/>
</dbReference>
<evidence type="ECO:0000313" key="3">
    <source>
        <dbReference type="EMBL" id="QBD78192.1"/>
    </source>
</evidence>
<dbReference type="AlphaFoldDB" id="A0A4P6JSJ5"/>
<dbReference type="PANTHER" id="PTHR12526">
    <property type="entry name" value="GLYCOSYLTRANSFERASE"/>
    <property type="match status" value="1"/>
</dbReference>
<organism evidence="3 4">
    <name type="scientific">Ktedonosporobacter rubrisoli</name>
    <dbReference type="NCBI Taxonomy" id="2509675"/>
    <lineage>
        <taxon>Bacteria</taxon>
        <taxon>Bacillati</taxon>
        <taxon>Chloroflexota</taxon>
        <taxon>Ktedonobacteria</taxon>
        <taxon>Ktedonobacterales</taxon>
        <taxon>Ktedonosporobacteraceae</taxon>
        <taxon>Ktedonosporobacter</taxon>
    </lineage>
</organism>
<name>A0A4P6JSJ5_KTERU</name>